<dbReference type="EMBL" id="CM000587">
    <property type="protein sequence ID" value="EWG55634.1"/>
    <property type="molecule type" value="Genomic_DNA"/>
</dbReference>
<dbReference type="Proteomes" id="UP000009096">
    <property type="component" value="Chromosome 10"/>
</dbReference>
<dbReference type="GO" id="GO:0004022">
    <property type="term" value="F:alcohol dehydrogenase (NAD+) activity"/>
    <property type="evidence" value="ECO:0007669"/>
    <property type="project" value="TreeGrafter"/>
</dbReference>
<evidence type="ECO:0000313" key="4">
    <source>
        <dbReference type="Proteomes" id="UP000009096"/>
    </source>
</evidence>
<dbReference type="InterPro" id="IPR039697">
    <property type="entry name" value="Alcohol_dehydrogenase_Fe"/>
</dbReference>
<dbReference type="EMBL" id="DS022265">
    <property type="protein sequence ID" value="EWG55634.1"/>
    <property type="molecule type" value="Genomic_DNA"/>
</dbReference>
<name>W7N7C8_GIBM7</name>
<dbReference type="SUPFAM" id="SSF56796">
    <property type="entry name" value="Dehydroquinate synthase-like"/>
    <property type="match status" value="1"/>
</dbReference>
<dbReference type="PANTHER" id="PTHR11496:SF107">
    <property type="entry name" value="ALCOHOL DEHYDROGENASE, PUTATIVE (AFU_ORTHOLOGUE AFUA_1G06800)-RELATED"/>
    <property type="match status" value="1"/>
</dbReference>
<evidence type="ECO:0000256" key="1">
    <source>
        <dbReference type="ARBA" id="ARBA00023002"/>
    </source>
</evidence>
<protein>
    <recommendedName>
        <fullName evidence="2">Alcohol dehydrogenase iron-type/glycerol dehydrogenase GldA domain-containing protein</fullName>
    </recommendedName>
</protein>
<evidence type="ECO:0000313" key="3">
    <source>
        <dbReference type="EMBL" id="EWG55634.1"/>
    </source>
</evidence>
<dbReference type="KEGG" id="fvr:FVEG_17563"/>
<dbReference type="GeneID" id="30074439"/>
<dbReference type="Pfam" id="PF00465">
    <property type="entry name" value="Fe-ADH"/>
    <property type="match status" value="1"/>
</dbReference>
<keyword evidence="1" id="KW-0560">Oxidoreductase</keyword>
<dbReference type="PANTHER" id="PTHR11496">
    <property type="entry name" value="ALCOHOL DEHYDROGENASE"/>
    <property type="match status" value="1"/>
</dbReference>
<evidence type="ECO:0000259" key="2">
    <source>
        <dbReference type="Pfam" id="PF00465"/>
    </source>
</evidence>
<sequence length="210" mass="22910">MSETGSGNTPYVEDLKSALSKRGVDVHIGILPHTLIPEIIDILAEVKRLEIDCMVKLGAGSIMDGGKLIQFAIANGWTEDEIGMLWGGKSHNPNKWKDIKKPRVPLMCIMTLLSGGEYQAIAGATGSKNKAKHIFEPDHKRSDSTLISALLTTALRRCARASLQSGDDGGAWAARGLEKLVSELLRRKYDPRDLGDILDLIIGIQKRRGL</sequence>
<proteinExistence type="predicted"/>
<organism evidence="3 4">
    <name type="scientific">Gibberella moniliformis (strain M3125 / FGSC 7600)</name>
    <name type="common">Maize ear and stalk rot fungus</name>
    <name type="synonym">Fusarium verticillioides</name>
    <dbReference type="NCBI Taxonomy" id="334819"/>
    <lineage>
        <taxon>Eukaryota</taxon>
        <taxon>Fungi</taxon>
        <taxon>Dikarya</taxon>
        <taxon>Ascomycota</taxon>
        <taxon>Pezizomycotina</taxon>
        <taxon>Sordariomycetes</taxon>
        <taxon>Hypocreomycetidae</taxon>
        <taxon>Hypocreales</taxon>
        <taxon>Nectriaceae</taxon>
        <taxon>Fusarium</taxon>
        <taxon>Fusarium fujikuroi species complex</taxon>
    </lineage>
</organism>
<gene>
    <name evidence="3" type="ORF">FVEG_17563</name>
</gene>
<accession>W7N7C8</accession>
<dbReference type="GO" id="GO:0046872">
    <property type="term" value="F:metal ion binding"/>
    <property type="evidence" value="ECO:0007669"/>
    <property type="project" value="InterPro"/>
</dbReference>
<feature type="domain" description="Alcohol dehydrogenase iron-type/glycerol dehydrogenase GldA" evidence="2">
    <location>
        <begin position="7"/>
        <end position="138"/>
    </location>
</feature>
<reference evidence="3 4" key="1">
    <citation type="journal article" date="2010" name="Nature">
        <title>Comparative genomics reveals mobile pathogenicity chromosomes in Fusarium.</title>
        <authorList>
            <person name="Ma L.J."/>
            <person name="van der Does H.C."/>
            <person name="Borkovich K.A."/>
            <person name="Coleman J.J."/>
            <person name="Daboussi M.J."/>
            <person name="Di Pietro A."/>
            <person name="Dufresne M."/>
            <person name="Freitag M."/>
            <person name="Grabherr M."/>
            <person name="Henrissat B."/>
            <person name="Houterman P.M."/>
            <person name="Kang S."/>
            <person name="Shim W.B."/>
            <person name="Woloshuk C."/>
            <person name="Xie X."/>
            <person name="Xu J.R."/>
            <person name="Antoniw J."/>
            <person name="Baker S.E."/>
            <person name="Bluhm B.H."/>
            <person name="Breakspear A."/>
            <person name="Brown D.W."/>
            <person name="Butchko R.A."/>
            <person name="Chapman S."/>
            <person name="Coulson R."/>
            <person name="Coutinho P.M."/>
            <person name="Danchin E.G."/>
            <person name="Diener A."/>
            <person name="Gale L.R."/>
            <person name="Gardiner D.M."/>
            <person name="Goff S."/>
            <person name="Hammond-Kosack K.E."/>
            <person name="Hilburn K."/>
            <person name="Hua-Van A."/>
            <person name="Jonkers W."/>
            <person name="Kazan K."/>
            <person name="Kodira C.D."/>
            <person name="Koehrsen M."/>
            <person name="Kumar L."/>
            <person name="Lee Y.H."/>
            <person name="Li L."/>
            <person name="Manners J.M."/>
            <person name="Miranda-Saavedra D."/>
            <person name="Mukherjee M."/>
            <person name="Park G."/>
            <person name="Park J."/>
            <person name="Park S.Y."/>
            <person name="Proctor R.H."/>
            <person name="Regev A."/>
            <person name="Ruiz-Roldan M.C."/>
            <person name="Sain D."/>
            <person name="Sakthikumar S."/>
            <person name="Sykes S."/>
            <person name="Schwartz D.C."/>
            <person name="Turgeon B.G."/>
            <person name="Wapinski I."/>
            <person name="Yoder O."/>
            <person name="Young S."/>
            <person name="Zeng Q."/>
            <person name="Zhou S."/>
            <person name="Galagan J."/>
            <person name="Cuomo C.A."/>
            <person name="Kistler H.C."/>
            <person name="Rep M."/>
        </authorList>
    </citation>
    <scope>NUCLEOTIDE SEQUENCE [LARGE SCALE GENOMIC DNA]</scope>
    <source>
        <strain evidence="4">M3125 / FGSC 7600</strain>
    </source>
</reference>
<dbReference type="RefSeq" id="XP_018761825.1">
    <property type="nucleotide sequence ID" value="XM_018906807.1"/>
</dbReference>
<dbReference type="AlphaFoldDB" id="W7N7C8"/>
<dbReference type="InterPro" id="IPR001670">
    <property type="entry name" value="ADH_Fe/GldA"/>
</dbReference>
<dbReference type="STRING" id="334819.W7N7C8"/>
<dbReference type="GO" id="GO:0005739">
    <property type="term" value="C:mitochondrion"/>
    <property type="evidence" value="ECO:0007669"/>
    <property type="project" value="TreeGrafter"/>
</dbReference>
<dbReference type="Gene3D" id="3.40.50.1970">
    <property type="match status" value="1"/>
</dbReference>
<keyword evidence="4" id="KW-1185">Reference proteome</keyword>
<dbReference type="VEuPathDB" id="FungiDB:FVEG_17563"/>